<accession>A0ABN1XTF0</accession>
<reference evidence="3 4" key="1">
    <citation type="journal article" date="2019" name="Int. J. Syst. Evol. Microbiol.">
        <title>The Global Catalogue of Microorganisms (GCM) 10K type strain sequencing project: providing services to taxonomists for standard genome sequencing and annotation.</title>
        <authorList>
            <consortium name="The Broad Institute Genomics Platform"/>
            <consortium name="The Broad Institute Genome Sequencing Center for Infectious Disease"/>
            <person name="Wu L."/>
            <person name="Ma J."/>
        </authorList>
    </citation>
    <scope>NUCLEOTIDE SEQUENCE [LARGE SCALE GENOMIC DNA]</scope>
    <source>
        <strain evidence="3 4">JCM 11896</strain>
    </source>
</reference>
<name>A0ABN1XTF0_9PSEU</name>
<feature type="transmembrane region" description="Helical" evidence="2">
    <location>
        <begin position="58"/>
        <end position="81"/>
    </location>
</feature>
<keyword evidence="2" id="KW-0472">Membrane</keyword>
<dbReference type="EMBL" id="BAAAJK010000010">
    <property type="protein sequence ID" value="GAA1389472.1"/>
    <property type="molecule type" value="Genomic_DNA"/>
</dbReference>
<evidence type="ECO:0008006" key="5">
    <source>
        <dbReference type="Google" id="ProtNLM"/>
    </source>
</evidence>
<evidence type="ECO:0000256" key="1">
    <source>
        <dbReference type="SAM" id="MobiDB-lite"/>
    </source>
</evidence>
<feature type="transmembrane region" description="Helical" evidence="2">
    <location>
        <begin position="163"/>
        <end position="181"/>
    </location>
</feature>
<gene>
    <name evidence="3" type="ORF">GCM10009613_28440</name>
</gene>
<dbReference type="Proteomes" id="UP001501414">
    <property type="component" value="Unassembled WGS sequence"/>
</dbReference>
<protein>
    <recommendedName>
        <fullName evidence="5">DUF1275 domain-containing protein</fullName>
    </recommendedName>
</protein>
<feature type="transmembrane region" description="Helical" evidence="2">
    <location>
        <begin position="137"/>
        <end position="156"/>
    </location>
</feature>
<comment type="caution">
    <text evidence="3">The sequence shown here is derived from an EMBL/GenBank/DDBJ whole genome shotgun (WGS) entry which is preliminary data.</text>
</comment>
<evidence type="ECO:0000256" key="2">
    <source>
        <dbReference type="SAM" id="Phobius"/>
    </source>
</evidence>
<organism evidence="3 4">
    <name type="scientific">Pseudonocardia kongjuensis</name>
    <dbReference type="NCBI Taxonomy" id="102227"/>
    <lineage>
        <taxon>Bacteria</taxon>
        <taxon>Bacillati</taxon>
        <taxon>Actinomycetota</taxon>
        <taxon>Actinomycetes</taxon>
        <taxon>Pseudonocardiales</taxon>
        <taxon>Pseudonocardiaceae</taxon>
        <taxon>Pseudonocardia</taxon>
    </lineage>
</organism>
<evidence type="ECO:0000313" key="3">
    <source>
        <dbReference type="EMBL" id="GAA1389472.1"/>
    </source>
</evidence>
<feature type="transmembrane region" description="Helical" evidence="2">
    <location>
        <begin position="187"/>
        <end position="203"/>
    </location>
</feature>
<feature type="transmembrane region" description="Helical" evidence="2">
    <location>
        <begin position="27"/>
        <end position="52"/>
    </location>
</feature>
<dbReference type="RefSeq" id="WP_344022401.1">
    <property type="nucleotide sequence ID" value="NZ_BAAAJK010000010.1"/>
</dbReference>
<evidence type="ECO:0000313" key="4">
    <source>
        <dbReference type="Proteomes" id="UP001501414"/>
    </source>
</evidence>
<keyword evidence="2" id="KW-0812">Transmembrane</keyword>
<keyword evidence="4" id="KW-1185">Reference proteome</keyword>
<feature type="transmembrane region" description="Helical" evidence="2">
    <location>
        <begin position="93"/>
        <end position="112"/>
    </location>
</feature>
<keyword evidence="2" id="KW-1133">Transmembrane helix</keyword>
<proteinExistence type="predicted"/>
<feature type="region of interest" description="Disordered" evidence="1">
    <location>
        <begin position="1"/>
        <end position="24"/>
    </location>
</feature>
<sequence>MTAVNPGRAQAPDPAPSGRRPSWPDTAVAAGGLVTAVGAAAYVSAHVLLAGMSGREAVGSPLCVTANLVMTAGLVTLVLGLPSFGARSGLPRVAVAVAVAACVFAAANAWSMGTELAGLTGLVTDAQWEAMDNPMVLLSRVPKMVLGLVGFGALAVAGWRRRAFSRGACVLLALGAVVGLLPPHQPGALVAGVALGWAALTVRR</sequence>